<dbReference type="EMBL" id="SADE01000002">
    <property type="protein sequence ID" value="RVU36176.1"/>
    <property type="molecule type" value="Genomic_DNA"/>
</dbReference>
<dbReference type="InterPro" id="IPR011856">
    <property type="entry name" value="tRNA_endonuc-like_dom_sf"/>
</dbReference>
<accession>A0A3S2W4C7</accession>
<protein>
    <recommendedName>
        <fullName evidence="2">UPF0102 protein EOI86_13195</fullName>
    </recommendedName>
</protein>
<sequence>MSDTRKQAERRGRWAETFAFLYLVAKGYRPVARRLKTPVGELDLVMRRGEILAVVEVKARPSLDLAAEAISPRQWQRLMRAVEWLTAGRPALARLAIRFDAVLVSGVSIRHVKDAWRP</sequence>
<dbReference type="InterPro" id="IPR003509">
    <property type="entry name" value="UPF0102_YraN-like"/>
</dbReference>
<dbReference type="PANTHER" id="PTHR34039">
    <property type="entry name" value="UPF0102 PROTEIN YRAN"/>
    <property type="match status" value="1"/>
</dbReference>
<reference evidence="4" key="1">
    <citation type="submission" date="2019-01" db="EMBL/GenBank/DDBJ databases">
        <title>Gri0909 isolated from a small marine red alga.</title>
        <authorList>
            <person name="Kim J."/>
            <person name="Jeong S.E."/>
            <person name="Jeon C.O."/>
        </authorList>
    </citation>
    <scope>NUCLEOTIDE SEQUENCE [LARGE SCALE GENOMIC DNA]</scope>
    <source>
        <strain evidence="4">Gri0909</strain>
    </source>
</reference>
<keyword evidence="4" id="KW-1185">Reference proteome</keyword>
<evidence type="ECO:0000313" key="3">
    <source>
        <dbReference type="EMBL" id="RVU36176.1"/>
    </source>
</evidence>
<proteinExistence type="inferred from homology"/>
<dbReference type="InterPro" id="IPR011335">
    <property type="entry name" value="Restrct_endonuc-II-like"/>
</dbReference>
<dbReference type="Pfam" id="PF02021">
    <property type="entry name" value="UPF0102"/>
    <property type="match status" value="1"/>
</dbReference>
<evidence type="ECO:0000256" key="2">
    <source>
        <dbReference type="HAMAP-Rule" id="MF_00048"/>
    </source>
</evidence>
<dbReference type="HAMAP" id="MF_00048">
    <property type="entry name" value="UPF0102"/>
    <property type="match status" value="1"/>
</dbReference>
<dbReference type="SUPFAM" id="SSF52980">
    <property type="entry name" value="Restriction endonuclease-like"/>
    <property type="match status" value="1"/>
</dbReference>
<comment type="similarity">
    <text evidence="1 2">Belongs to the UPF0102 family.</text>
</comment>
<name>A0A3S2W4C7_9PROT</name>
<dbReference type="PANTHER" id="PTHR34039:SF1">
    <property type="entry name" value="UPF0102 PROTEIN YRAN"/>
    <property type="match status" value="1"/>
</dbReference>
<evidence type="ECO:0000256" key="1">
    <source>
        <dbReference type="ARBA" id="ARBA00006738"/>
    </source>
</evidence>
<dbReference type="Gene3D" id="3.40.1350.10">
    <property type="match status" value="1"/>
</dbReference>
<evidence type="ECO:0000313" key="4">
    <source>
        <dbReference type="Proteomes" id="UP000287447"/>
    </source>
</evidence>
<dbReference type="RefSeq" id="WP_127765652.1">
    <property type="nucleotide sequence ID" value="NZ_SADE01000002.1"/>
</dbReference>
<dbReference type="Proteomes" id="UP000287447">
    <property type="component" value="Unassembled WGS sequence"/>
</dbReference>
<organism evidence="3 4">
    <name type="scientific">Hwanghaeella grinnelliae</name>
    <dbReference type="NCBI Taxonomy" id="2500179"/>
    <lineage>
        <taxon>Bacteria</taxon>
        <taxon>Pseudomonadati</taxon>
        <taxon>Pseudomonadota</taxon>
        <taxon>Alphaproteobacteria</taxon>
        <taxon>Rhodospirillales</taxon>
        <taxon>Rhodospirillaceae</taxon>
        <taxon>Hwanghaeella</taxon>
    </lineage>
</organism>
<dbReference type="OrthoDB" id="9812968at2"/>
<gene>
    <name evidence="3" type="ORF">EOI86_13195</name>
</gene>
<comment type="caution">
    <text evidence="3">The sequence shown here is derived from an EMBL/GenBank/DDBJ whole genome shotgun (WGS) entry which is preliminary data.</text>
</comment>
<dbReference type="GO" id="GO:0003676">
    <property type="term" value="F:nucleic acid binding"/>
    <property type="evidence" value="ECO:0007669"/>
    <property type="project" value="InterPro"/>
</dbReference>
<dbReference type="AlphaFoldDB" id="A0A3S2W4C7"/>